<sequence>MTDQPQPETDVPVDETPVVCPYCEFELTDDKQYRLHLGLEHYQALTDDEREAFKKAYTEEEKSLNRFRIVALGALVALYFGFLLVYAVLAV</sequence>
<gene>
    <name evidence="2" type="ORF">SAMN05444271_102120</name>
</gene>
<protein>
    <submittedName>
        <fullName evidence="2">Uncharacterized protein</fullName>
    </submittedName>
</protein>
<evidence type="ECO:0000313" key="2">
    <source>
        <dbReference type="EMBL" id="SEI53894.1"/>
    </source>
</evidence>
<keyword evidence="1" id="KW-1133">Transmembrane helix</keyword>
<reference evidence="2 3" key="1">
    <citation type="submission" date="2016-10" db="EMBL/GenBank/DDBJ databases">
        <authorList>
            <person name="de Groot N.N."/>
        </authorList>
    </citation>
    <scope>NUCLEOTIDE SEQUENCE [LARGE SCALE GENOMIC DNA]</scope>
    <source>
        <strain evidence="2 3">DSM 22187</strain>
    </source>
</reference>
<dbReference type="EMBL" id="FNYR01000002">
    <property type="protein sequence ID" value="SEI53894.1"/>
    <property type="molecule type" value="Genomic_DNA"/>
</dbReference>
<dbReference type="AlphaFoldDB" id="A0A1H6RKQ3"/>
<evidence type="ECO:0000256" key="1">
    <source>
        <dbReference type="SAM" id="Phobius"/>
    </source>
</evidence>
<name>A0A1H6RKQ3_9EURY</name>
<dbReference type="KEGG" id="hae:halTADL_3007"/>
<accession>A0A2H4Q5S8</accession>
<keyword evidence="1" id="KW-0472">Membrane</keyword>
<dbReference type="STRING" id="1073996.SAMN05444271_102120"/>
<keyword evidence="3" id="KW-1185">Reference proteome</keyword>
<dbReference type="Proteomes" id="UP000198888">
    <property type="component" value="Unassembled WGS sequence"/>
</dbReference>
<keyword evidence="1" id="KW-0812">Transmembrane</keyword>
<evidence type="ECO:0000313" key="3">
    <source>
        <dbReference type="Proteomes" id="UP000198888"/>
    </source>
</evidence>
<organism evidence="2 3">
    <name type="scientific">Halohasta litchfieldiae</name>
    <dbReference type="NCBI Taxonomy" id="1073996"/>
    <lineage>
        <taxon>Archaea</taxon>
        <taxon>Methanobacteriati</taxon>
        <taxon>Methanobacteriota</taxon>
        <taxon>Stenosarchaea group</taxon>
        <taxon>Halobacteria</taxon>
        <taxon>Halobacteriales</taxon>
        <taxon>Haloferacaceae</taxon>
        <taxon>Halohasta</taxon>
    </lineage>
</organism>
<feature type="transmembrane region" description="Helical" evidence="1">
    <location>
        <begin position="69"/>
        <end position="89"/>
    </location>
</feature>
<accession>A0A1H6RKQ3</accession>
<proteinExistence type="predicted"/>
<dbReference type="OrthoDB" id="341587at2157"/>
<dbReference type="GeneID" id="35003775"/>
<dbReference type="RefSeq" id="WP_177171889.1">
    <property type="nucleotide sequence ID" value="NZ_CP024845.1"/>
</dbReference>